<keyword evidence="2" id="KW-1185">Reference proteome</keyword>
<evidence type="ECO:0000313" key="1">
    <source>
        <dbReference type="EMBL" id="MBB3899695.1"/>
    </source>
</evidence>
<gene>
    <name evidence="1" type="ORF">GGQ83_003155</name>
</gene>
<comment type="caution">
    <text evidence="1">The sequence shown here is derived from an EMBL/GenBank/DDBJ whole genome shotgun (WGS) entry which is preliminary data.</text>
</comment>
<evidence type="ECO:0000313" key="2">
    <source>
        <dbReference type="Proteomes" id="UP000553193"/>
    </source>
</evidence>
<dbReference type="EMBL" id="JACIDJ010000006">
    <property type="protein sequence ID" value="MBB3899695.1"/>
    <property type="molecule type" value="Genomic_DNA"/>
</dbReference>
<dbReference type="RefSeq" id="WP_242535168.1">
    <property type="nucleotide sequence ID" value="NZ_JACIDJ010000006.1"/>
</dbReference>
<accession>A0A840AHZ2</accession>
<dbReference type="AlphaFoldDB" id="A0A840AHZ2"/>
<reference evidence="1 2" key="1">
    <citation type="submission" date="2020-08" db="EMBL/GenBank/DDBJ databases">
        <title>Genomic Encyclopedia of Type Strains, Phase IV (KMG-IV): sequencing the most valuable type-strain genomes for metagenomic binning, comparative biology and taxonomic classification.</title>
        <authorList>
            <person name="Goeker M."/>
        </authorList>
    </citation>
    <scope>NUCLEOTIDE SEQUENCE [LARGE SCALE GENOMIC DNA]</scope>
    <source>
        <strain evidence="1 2">DSM 19979</strain>
    </source>
</reference>
<dbReference type="Proteomes" id="UP000553193">
    <property type="component" value="Unassembled WGS sequence"/>
</dbReference>
<proteinExistence type="predicted"/>
<sequence>MSGSRGAEAVKYVLSTKAGQSAAAGLAVEGLKSVHENAGNLLAGILDVAMQDPDGDALDNPFFGQNGHGGPSPKTQEYLFQKKSLGMLGSVVVNLADVGGLTSGAGAVQNSVVWYRINALFNTMIPPSRRGKSVEYAAWYSWQVAKKAVPAGSLEIQMTRIIRQKMYSTAGGVTKTGIAFGTGGLAGIFVNAAASQLQEKLDALFGQDVQTLAQGLHWYAFRESVVGSAFGGGKGPAMRILEVLWEQVAFGRAANVSLAEVTKEPQGWLVVADLVS</sequence>
<organism evidence="1 2">
    <name type="scientific">Roseococcus suduntuyensis</name>
    <dbReference type="NCBI Taxonomy" id="455361"/>
    <lineage>
        <taxon>Bacteria</taxon>
        <taxon>Pseudomonadati</taxon>
        <taxon>Pseudomonadota</taxon>
        <taxon>Alphaproteobacteria</taxon>
        <taxon>Acetobacterales</taxon>
        <taxon>Roseomonadaceae</taxon>
        <taxon>Roseococcus</taxon>
    </lineage>
</organism>
<protein>
    <submittedName>
        <fullName evidence="1">Uncharacterized protein</fullName>
    </submittedName>
</protein>
<name>A0A840AHZ2_9PROT</name>